<evidence type="ECO:0000256" key="5">
    <source>
        <dbReference type="ARBA" id="ARBA00022833"/>
    </source>
</evidence>
<evidence type="ECO:0000256" key="3">
    <source>
        <dbReference type="ARBA" id="ARBA00022737"/>
    </source>
</evidence>
<feature type="domain" description="C2H2-type" evidence="9">
    <location>
        <begin position="600"/>
        <end position="628"/>
    </location>
</feature>
<keyword evidence="2" id="KW-0479">Metal-binding</keyword>
<name>A0A226EIS4_FOLCA</name>
<dbReference type="Pfam" id="PF00096">
    <property type="entry name" value="zf-C2H2"/>
    <property type="match status" value="5"/>
</dbReference>
<feature type="domain" description="C2H2-type" evidence="9">
    <location>
        <begin position="719"/>
        <end position="749"/>
    </location>
</feature>
<feature type="domain" description="C2H2-type" evidence="9">
    <location>
        <begin position="689"/>
        <end position="716"/>
    </location>
</feature>
<feature type="region of interest" description="Disordered" evidence="8">
    <location>
        <begin position="346"/>
        <end position="375"/>
    </location>
</feature>
<comment type="subcellular location">
    <subcellularLocation>
        <location evidence="1">Nucleus</location>
    </subcellularLocation>
</comment>
<dbReference type="SMART" id="SM00355">
    <property type="entry name" value="ZnF_C2H2"/>
    <property type="match status" value="10"/>
</dbReference>
<dbReference type="GO" id="GO:0005634">
    <property type="term" value="C:nucleus"/>
    <property type="evidence" value="ECO:0007669"/>
    <property type="project" value="UniProtKB-SubCell"/>
</dbReference>
<evidence type="ECO:0000256" key="8">
    <source>
        <dbReference type="SAM" id="MobiDB-lite"/>
    </source>
</evidence>
<evidence type="ECO:0000256" key="1">
    <source>
        <dbReference type="ARBA" id="ARBA00004123"/>
    </source>
</evidence>
<sequence>MHTSPPPEPRSTVFYPHEQQQRSHYYYYFLAAPSCLHAYLSSRSLLGLVQKRSSPRNPKITTGIWEELKAEKMPLGEEEEGRGGHAFGGLVRLKEELERGSDEENEVAAVNDIDDDDDEPTVFPCNVCSATFVTRMSLIRHMILHEDDSQGNNDNQQQLAESTLPPTSSSSAVVTTTNRHHIPSHNLLEAILKNGSQSFLPLLNGSSNSSNSNFNNNNGGQNMNRVLNGKRSHSERPIPNLKPLPSLIQINNKPTQQQQEKNFQCQLCGVWFWKKEDLSRHVTRTHGSAKFTCPYCHRNISRRDHLKRHIKNVHPEFCTATEVGPFVNQGAGRPPKQPREMLGTIDDLLSPLAPPPERKKPRRNSTDSKFSINEIPTLQSLQADIGNQIRMINSSKIEPSSTSDDEDNDYEEDEINPETKFSFDNNNLDYNTHEADGEELFEEDENEEFCNKEMQDIIKPEVHSYMEEDYGEEEEDEEQNYDDDDGDVDDDLNDMSGMASGGMMSDEYGNHINSENENTTEENGDGAFELEVQRTIGGPSERKFKCELCDAAFMSKINMQRHMSTHSVARPHKCSVCGKGFLRKEHLTKHLSSVHSGLKYRCQFCRKDISRKDHLLRHIRNCHPTEFMGMSLDMIDSEPQISQVPAVTLSDNPNMRVAALSCDMCSEIFNHIDELMEHQSDAHSDIRKFKCDLCPKSFKRKEHLVKHMTTHAPPVAKTYSCSECSTVFPSLEIAHAHLRQAHHHPTKKSTNQKKTSSNSNGFAGSSAAGGQTSLPCNLCDNTFQQRAHLLQHLKAYHGVSNPERRFTDAAFPTPGTTANSNPIDEMMTPPSATPRQMVTNNHNKFKQFPLSGSLLHKSFGKPQIRSLIGFQNTMQCKNDEGSLESLMGLINRGSISLSLSKVEK</sequence>
<feature type="compositionally biased region" description="Polar residues" evidence="8">
    <location>
        <begin position="392"/>
        <end position="402"/>
    </location>
</feature>
<dbReference type="InterPro" id="IPR013087">
    <property type="entry name" value="Znf_C2H2_type"/>
</dbReference>
<reference evidence="10 11" key="1">
    <citation type="submission" date="2015-12" db="EMBL/GenBank/DDBJ databases">
        <title>The genome of Folsomia candida.</title>
        <authorList>
            <person name="Faddeeva A."/>
            <person name="Derks M.F."/>
            <person name="Anvar Y."/>
            <person name="Smit S."/>
            <person name="Van Straalen N."/>
            <person name="Roelofs D."/>
        </authorList>
    </citation>
    <scope>NUCLEOTIDE SEQUENCE [LARGE SCALE GENOMIC DNA]</scope>
    <source>
        <strain evidence="10 11">VU population</strain>
        <tissue evidence="10">Whole body</tissue>
    </source>
</reference>
<proteinExistence type="predicted"/>
<evidence type="ECO:0000313" key="11">
    <source>
        <dbReference type="Proteomes" id="UP000198287"/>
    </source>
</evidence>
<keyword evidence="11" id="KW-1185">Reference proteome</keyword>
<feature type="compositionally biased region" description="Low complexity" evidence="8">
    <location>
        <begin position="210"/>
        <end position="224"/>
    </location>
</feature>
<keyword evidence="6" id="KW-0539">Nucleus</keyword>
<evidence type="ECO:0000256" key="4">
    <source>
        <dbReference type="ARBA" id="ARBA00022771"/>
    </source>
</evidence>
<protein>
    <submittedName>
        <fullName evidence="10">Zinc finger protein with KRAB and SCAN domains 8</fullName>
    </submittedName>
</protein>
<feature type="compositionally biased region" description="Basic residues" evidence="8">
    <location>
        <begin position="739"/>
        <end position="751"/>
    </location>
</feature>
<feature type="domain" description="C2H2-type" evidence="9">
    <location>
        <begin position="544"/>
        <end position="571"/>
    </location>
</feature>
<dbReference type="InterPro" id="IPR036236">
    <property type="entry name" value="Znf_C2H2_sf"/>
</dbReference>
<dbReference type="PANTHER" id="PTHR24376:SF235">
    <property type="entry name" value="C2H2-TYPE DOMAIN-CONTAINING PROTEIN"/>
    <property type="match status" value="1"/>
</dbReference>
<gene>
    <name evidence="10" type="ORF">Fcan01_07270</name>
</gene>
<feature type="compositionally biased region" description="Acidic residues" evidence="8">
    <location>
        <begin position="467"/>
        <end position="493"/>
    </location>
</feature>
<evidence type="ECO:0000313" key="10">
    <source>
        <dbReference type="EMBL" id="OXA56914.1"/>
    </source>
</evidence>
<dbReference type="PANTHER" id="PTHR24376">
    <property type="entry name" value="ZINC FINGER PROTEIN"/>
    <property type="match status" value="1"/>
</dbReference>
<feature type="domain" description="C2H2-type" evidence="9">
    <location>
        <begin position="774"/>
        <end position="802"/>
    </location>
</feature>
<evidence type="ECO:0000256" key="6">
    <source>
        <dbReference type="ARBA" id="ARBA00023242"/>
    </source>
</evidence>
<feature type="region of interest" description="Disordered" evidence="8">
    <location>
        <begin position="739"/>
        <end position="767"/>
    </location>
</feature>
<dbReference type="FunFam" id="3.30.160.60:FF:000145">
    <property type="entry name" value="Zinc finger protein 574"/>
    <property type="match status" value="2"/>
</dbReference>
<feature type="domain" description="C2H2-type" evidence="9">
    <location>
        <begin position="660"/>
        <end position="688"/>
    </location>
</feature>
<evidence type="ECO:0000256" key="7">
    <source>
        <dbReference type="PROSITE-ProRule" id="PRU00042"/>
    </source>
</evidence>
<dbReference type="GO" id="GO:0008270">
    <property type="term" value="F:zinc ion binding"/>
    <property type="evidence" value="ECO:0007669"/>
    <property type="project" value="UniProtKB-KW"/>
</dbReference>
<dbReference type="PROSITE" id="PS00028">
    <property type="entry name" value="ZINC_FINGER_C2H2_1"/>
    <property type="match status" value="10"/>
</dbReference>
<dbReference type="AlphaFoldDB" id="A0A226EIS4"/>
<accession>A0A226EIS4</accession>
<feature type="domain" description="C2H2-type" evidence="9">
    <location>
        <begin position="123"/>
        <end position="150"/>
    </location>
</feature>
<dbReference type="PROSITE" id="PS50157">
    <property type="entry name" value="ZINC_FINGER_C2H2_2"/>
    <property type="match status" value="10"/>
</dbReference>
<dbReference type="GO" id="GO:0000978">
    <property type="term" value="F:RNA polymerase II cis-regulatory region sequence-specific DNA binding"/>
    <property type="evidence" value="ECO:0007669"/>
    <property type="project" value="TreeGrafter"/>
</dbReference>
<comment type="caution">
    <text evidence="10">The sequence shown here is derived from an EMBL/GenBank/DDBJ whole genome shotgun (WGS) entry which is preliminary data.</text>
</comment>
<dbReference type="SUPFAM" id="SSF57667">
    <property type="entry name" value="beta-beta-alpha zinc fingers"/>
    <property type="match status" value="4"/>
</dbReference>
<dbReference type="EMBL" id="LNIX01000003">
    <property type="protein sequence ID" value="OXA56914.1"/>
    <property type="molecule type" value="Genomic_DNA"/>
</dbReference>
<dbReference type="GO" id="GO:0001228">
    <property type="term" value="F:DNA-binding transcription activator activity, RNA polymerase II-specific"/>
    <property type="evidence" value="ECO:0007669"/>
    <property type="project" value="TreeGrafter"/>
</dbReference>
<organism evidence="10 11">
    <name type="scientific">Folsomia candida</name>
    <name type="common">Springtail</name>
    <dbReference type="NCBI Taxonomy" id="158441"/>
    <lineage>
        <taxon>Eukaryota</taxon>
        <taxon>Metazoa</taxon>
        <taxon>Ecdysozoa</taxon>
        <taxon>Arthropoda</taxon>
        <taxon>Hexapoda</taxon>
        <taxon>Collembola</taxon>
        <taxon>Entomobryomorpha</taxon>
        <taxon>Isotomoidea</taxon>
        <taxon>Isotomidae</taxon>
        <taxon>Proisotominae</taxon>
        <taxon>Folsomia</taxon>
    </lineage>
</organism>
<feature type="compositionally biased region" description="Acidic residues" evidence="8">
    <location>
        <begin position="403"/>
        <end position="416"/>
    </location>
</feature>
<evidence type="ECO:0000259" key="9">
    <source>
        <dbReference type="PROSITE" id="PS50157"/>
    </source>
</evidence>
<dbReference type="Proteomes" id="UP000198287">
    <property type="component" value="Unassembled WGS sequence"/>
</dbReference>
<feature type="region of interest" description="Disordered" evidence="8">
    <location>
        <begin position="147"/>
        <end position="175"/>
    </location>
</feature>
<evidence type="ECO:0000256" key="2">
    <source>
        <dbReference type="ARBA" id="ARBA00022723"/>
    </source>
</evidence>
<feature type="domain" description="C2H2-type" evidence="9">
    <location>
        <begin position="263"/>
        <end position="291"/>
    </location>
</feature>
<feature type="compositionally biased region" description="Low complexity" evidence="8">
    <location>
        <begin position="150"/>
        <end position="175"/>
    </location>
</feature>
<keyword evidence="3" id="KW-0677">Repeat</keyword>
<feature type="domain" description="C2H2-type" evidence="9">
    <location>
        <begin position="572"/>
        <end position="600"/>
    </location>
</feature>
<feature type="region of interest" description="Disordered" evidence="8">
    <location>
        <begin position="805"/>
        <end position="825"/>
    </location>
</feature>
<keyword evidence="4 7" id="KW-0863">Zinc-finger</keyword>
<feature type="domain" description="C2H2-type" evidence="9">
    <location>
        <begin position="291"/>
        <end position="314"/>
    </location>
</feature>
<feature type="compositionally biased region" description="Low complexity" evidence="8">
    <location>
        <begin position="494"/>
        <end position="505"/>
    </location>
</feature>
<feature type="region of interest" description="Disordered" evidence="8">
    <location>
        <begin position="392"/>
        <end position="428"/>
    </location>
</feature>
<keyword evidence="5" id="KW-0862">Zinc</keyword>
<feature type="region of interest" description="Disordered" evidence="8">
    <location>
        <begin position="466"/>
        <end position="525"/>
    </location>
</feature>
<dbReference type="Gene3D" id="3.30.160.60">
    <property type="entry name" value="Classic Zinc Finger"/>
    <property type="match status" value="6"/>
</dbReference>
<feature type="compositionally biased region" description="Low complexity" evidence="8">
    <location>
        <begin position="752"/>
        <end position="767"/>
    </location>
</feature>
<dbReference type="OrthoDB" id="3176202at2759"/>
<feature type="region of interest" description="Disordered" evidence="8">
    <location>
        <begin position="210"/>
        <end position="246"/>
    </location>
</feature>